<organism evidence="2 3">
    <name type="scientific">Stylosanthes scabra</name>
    <dbReference type="NCBI Taxonomy" id="79078"/>
    <lineage>
        <taxon>Eukaryota</taxon>
        <taxon>Viridiplantae</taxon>
        <taxon>Streptophyta</taxon>
        <taxon>Embryophyta</taxon>
        <taxon>Tracheophyta</taxon>
        <taxon>Spermatophyta</taxon>
        <taxon>Magnoliopsida</taxon>
        <taxon>eudicotyledons</taxon>
        <taxon>Gunneridae</taxon>
        <taxon>Pentapetalae</taxon>
        <taxon>rosids</taxon>
        <taxon>fabids</taxon>
        <taxon>Fabales</taxon>
        <taxon>Fabaceae</taxon>
        <taxon>Papilionoideae</taxon>
        <taxon>50 kb inversion clade</taxon>
        <taxon>dalbergioids sensu lato</taxon>
        <taxon>Dalbergieae</taxon>
        <taxon>Pterocarpus clade</taxon>
        <taxon>Stylosanthes</taxon>
    </lineage>
</organism>
<evidence type="ECO:0008006" key="4">
    <source>
        <dbReference type="Google" id="ProtNLM"/>
    </source>
</evidence>
<keyword evidence="3" id="KW-1185">Reference proteome</keyword>
<sequence>MEHSLQTKKPRRIRFERPSSEGEPSLSDKTNLEIDDRQRCPSYKNLLRYVYREGSEERFIASLRTLGYGKSWSKSGLWYSKLQLRYREWQECLFLVRQRWMENNNFRTRELVTFPRIPLEKRKTRMIGSNPNCYHCLNHLESIIHALRDCPKAASIWLKIINPAAAAVFSLDTQS</sequence>
<evidence type="ECO:0000313" key="2">
    <source>
        <dbReference type="EMBL" id="MED6147622.1"/>
    </source>
</evidence>
<dbReference type="Proteomes" id="UP001341840">
    <property type="component" value="Unassembled WGS sequence"/>
</dbReference>
<protein>
    <recommendedName>
        <fullName evidence="4">Reverse transcriptase zinc-binding domain-containing protein</fullName>
    </recommendedName>
</protein>
<feature type="compositionally biased region" description="Basic residues" evidence="1">
    <location>
        <begin position="1"/>
        <end position="12"/>
    </location>
</feature>
<proteinExistence type="predicted"/>
<dbReference type="EMBL" id="JASCZI010090899">
    <property type="protein sequence ID" value="MED6147622.1"/>
    <property type="molecule type" value="Genomic_DNA"/>
</dbReference>
<comment type="caution">
    <text evidence="2">The sequence shown here is derived from an EMBL/GenBank/DDBJ whole genome shotgun (WGS) entry which is preliminary data.</text>
</comment>
<evidence type="ECO:0000256" key="1">
    <source>
        <dbReference type="SAM" id="MobiDB-lite"/>
    </source>
</evidence>
<feature type="region of interest" description="Disordered" evidence="1">
    <location>
        <begin position="1"/>
        <end position="31"/>
    </location>
</feature>
<evidence type="ECO:0000313" key="3">
    <source>
        <dbReference type="Proteomes" id="UP001341840"/>
    </source>
</evidence>
<reference evidence="2 3" key="1">
    <citation type="journal article" date="2023" name="Plants (Basel)">
        <title>Bridging the Gap: Combining Genomics and Transcriptomics Approaches to Understand Stylosanthes scabra, an Orphan Legume from the Brazilian Caatinga.</title>
        <authorList>
            <person name="Ferreira-Neto J.R.C."/>
            <person name="da Silva M.D."/>
            <person name="Binneck E."/>
            <person name="de Melo N.F."/>
            <person name="da Silva R.H."/>
            <person name="de Melo A.L.T.M."/>
            <person name="Pandolfi V."/>
            <person name="Bustamante F.O."/>
            <person name="Brasileiro-Vidal A.C."/>
            <person name="Benko-Iseppon A.M."/>
        </authorList>
    </citation>
    <scope>NUCLEOTIDE SEQUENCE [LARGE SCALE GENOMIC DNA]</scope>
    <source>
        <tissue evidence="2">Leaves</tissue>
    </source>
</reference>
<name>A0ABU6TFZ0_9FABA</name>
<gene>
    <name evidence="2" type="ORF">PIB30_045535</name>
</gene>
<accession>A0ABU6TFZ0</accession>